<evidence type="ECO:0000313" key="3">
    <source>
        <dbReference type="EMBL" id="MST32265.1"/>
    </source>
</evidence>
<sequence length="179" mass="17491">MKRHVFVAGAGAVALAASLTACGSSNHSSAPPTTTTTVAPSGTTTTVSGATGSGGTLANDADTLCTQVQRVRSDLAKVSLKNPTSIAALTTDFSRLQSAAGAVTTANASSGHTHQFSTVVSDVDAAVAKGKAAFAAVSKADTAALQSDFTALRTDLSRAGSAAAHTSFKGCQTTGTSGG</sequence>
<comment type="caution">
    <text evidence="3">The sequence shown here is derived from an EMBL/GenBank/DDBJ whole genome shotgun (WGS) entry which is preliminary data.</text>
</comment>
<name>A0ABW9QQZ6_9ACTN</name>
<keyword evidence="2" id="KW-0732">Signal</keyword>
<dbReference type="EMBL" id="WJHE01000259">
    <property type="protein sequence ID" value="MST32265.1"/>
    <property type="molecule type" value="Genomic_DNA"/>
</dbReference>
<reference evidence="3 4" key="1">
    <citation type="submission" date="2019-11" db="EMBL/GenBank/DDBJ databases">
        <title>Acidiferrimicrobium australis gen. nov., sp. nov., an acidophilic and obligately heterotrophic, member of the Actinobacteria that catalyses dissimilatory oxido- reduction of iron isolated from metal-rich acidic water in Chile.</title>
        <authorList>
            <person name="Gonzalez D."/>
            <person name="Huber K."/>
            <person name="Hedrich S."/>
            <person name="Rojas-Villalobos C."/>
            <person name="Quatrini R."/>
            <person name="Dinamarca M.A."/>
            <person name="Schwarz A."/>
            <person name="Canales C."/>
            <person name="Nancucheo I."/>
        </authorList>
    </citation>
    <scope>NUCLEOTIDE SEQUENCE [LARGE SCALE GENOMIC DNA]</scope>
    <source>
        <strain evidence="3 4">USS-CCA1</strain>
    </source>
</reference>
<feature type="chain" id="PRO_5046402999" description="Lipoprotein" evidence="2">
    <location>
        <begin position="24"/>
        <end position="179"/>
    </location>
</feature>
<evidence type="ECO:0000313" key="4">
    <source>
        <dbReference type="Proteomes" id="UP000437736"/>
    </source>
</evidence>
<keyword evidence="4" id="KW-1185">Reference proteome</keyword>
<dbReference type="PROSITE" id="PS51257">
    <property type="entry name" value="PROKAR_LIPOPROTEIN"/>
    <property type="match status" value="1"/>
</dbReference>
<feature type="compositionally biased region" description="Low complexity" evidence="1">
    <location>
        <begin position="28"/>
        <end position="50"/>
    </location>
</feature>
<evidence type="ECO:0000256" key="1">
    <source>
        <dbReference type="SAM" id="MobiDB-lite"/>
    </source>
</evidence>
<evidence type="ECO:0008006" key="5">
    <source>
        <dbReference type="Google" id="ProtNLM"/>
    </source>
</evidence>
<feature type="region of interest" description="Disordered" evidence="1">
    <location>
        <begin position="24"/>
        <end position="54"/>
    </location>
</feature>
<proteinExistence type="predicted"/>
<gene>
    <name evidence="3" type="ORF">GHK86_05945</name>
</gene>
<feature type="signal peptide" evidence="2">
    <location>
        <begin position="1"/>
        <end position="23"/>
    </location>
</feature>
<protein>
    <recommendedName>
        <fullName evidence="5">Lipoprotein</fullName>
    </recommendedName>
</protein>
<organism evidence="3 4">
    <name type="scientific">Acidiferrimicrobium australe</name>
    <dbReference type="NCBI Taxonomy" id="2664430"/>
    <lineage>
        <taxon>Bacteria</taxon>
        <taxon>Bacillati</taxon>
        <taxon>Actinomycetota</taxon>
        <taxon>Acidimicrobiia</taxon>
        <taxon>Acidimicrobiales</taxon>
        <taxon>Acidimicrobiaceae</taxon>
        <taxon>Acidiferrimicrobium</taxon>
    </lineage>
</organism>
<dbReference type="Proteomes" id="UP000437736">
    <property type="component" value="Unassembled WGS sequence"/>
</dbReference>
<accession>A0ABW9QQZ6</accession>
<evidence type="ECO:0000256" key="2">
    <source>
        <dbReference type="SAM" id="SignalP"/>
    </source>
</evidence>